<dbReference type="PANTHER" id="PTHR11735">
    <property type="entry name" value="TRNA N6-ADENOSINE THREONYLCARBAMOYLTRANSFERASE"/>
    <property type="match status" value="1"/>
</dbReference>
<name>A0ABV7H2S0_9BURK</name>
<sequence>MNVLAIASSTETLSVAVSVNGQVYARAADQKRRHSAVLLDLVGEVLATSGLKAADLSGLAVDNGPGAFTGVRTAIAAVQGLALAWSLPVVPVSAFAAMRSSAPPEWEAGAEGKVLCVLDARMGEAYHAVIDARSQSLSEPAVGPPESLRGHESEELIGAVSNLTGPLLEFARRSLPNVLRWHHAEPSAAGVLRALAADPQRLARSVEAHELTPSYVRNQVALTIAQRQGLGHAA</sequence>
<dbReference type="InterPro" id="IPR000905">
    <property type="entry name" value="Gcp-like_dom"/>
</dbReference>
<dbReference type="EC" id="2.3.1.234" evidence="2"/>
<proteinExistence type="predicted"/>
<evidence type="ECO:0000313" key="2">
    <source>
        <dbReference type="EMBL" id="MFC3146886.1"/>
    </source>
</evidence>
<dbReference type="InterPro" id="IPR022496">
    <property type="entry name" value="T6A_TsaB"/>
</dbReference>
<keyword evidence="2" id="KW-0808">Transferase</keyword>
<dbReference type="EMBL" id="JBHRTI010000003">
    <property type="protein sequence ID" value="MFC3146886.1"/>
    <property type="molecule type" value="Genomic_DNA"/>
</dbReference>
<accession>A0ABV7H2S0</accession>
<dbReference type="Pfam" id="PF00814">
    <property type="entry name" value="TsaD"/>
    <property type="match status" value="1"/>
</dbReference>
<keyword evidence="3" id="KW-1185">Reference proteome</keyword>
<evidence type="ECO:0000259" key="1">
    <source>
        <dbReference type="Pfam" id="PF00814"/>
    </source>
</evidence>
<dbReference type="GO" id="GO:0061711">
    <property type="term" value="F:tRNA N(6)-L-threonylcarbamoyladenine synthase activity"/>
    <property type="evidence" value="ECO:0007669"/>
    <property type="project" value="UniProtKB-EC"/>
</dbReference>
<gene>
    <name evidence="2" type="primary">tsaB</name>
    <name evidence="2" type="ORF">ACFOEN_04425</name>
</gene>
<dbReference type="Gene3D" id="3.30.420.40">
    <property type="match status" value="2"/>
</dbReference>
<keyword evidence="2" id="KW-0012">Acyltransferase</keyword>
<organism evidence="2 3">
    <name type="scientific">Piscinibacterium candidicorallinum</name>
    <dbReference type="NCBI Taxonomy" id="1793872"/>
    <lineage>
        <taxon>Bacteria</taxon>
        <taxon>Pseudomonadati</taxon>
        <taxon>Pseudomonadota</taxon>
        <taxon>Betaproteobacteria</taxon>
        <taxon>Burkholderiales</taxon>
        <taxon>Piscinibacterium</taxon>
    </lineage>
</organism>
<dbReference type="PANTHER" id="PTHR11735:SF11">
    <property type="entry name" value="TRNA THREONYLCARBAMOYLADENOSINE BIOSYNTHESIS PROTEIN TSAB"/>
    <property type="match status" value="1"/>
</dbReference>
<dbReference type="RefSeq" id="WP_377301452.1">
    <property type="nucleotide sequence ID" value="NZ_CP180191.1"/>
</dbReference>
<dbReference type="Proteomes" id="UP001595556">
    <property type="component" value="Unassembled WGS sequence"/>
</dbReference>
<dbReference type="NCBIfam" id="TIGR03725">
    <property type="entry name" value="T6A_YeaZ"/>
    <property type="match status" value="1"/>
</dbReference>
<protein>
    <submittedName>
        <fullName evidence="2">tRNA (Adenosine(37)-N6)-threonylcarbamoyltransferase complex dimerization subunit type 1 TsaB</fullName>
        <ecNumber evidence="2">2.3.1.234</ecNumber>
    </submittedName>
</protein>
<dbReference type="SUPFAM" id="SSF53067">
    <property type="entry name" value="Actin-like ATPase domain"/>
    <property type="match status" value="2"/>
</dbReference>
<feature type="domain" description="Gcp-like" evidence="1">
    <location>
        <begin position="31"/>
        <end position="142"/>
    </location>
</feature>
<evidence type="ECO:0000313" key="3">
    <source>
        <dbReference type="Proteomes" id="UP001595556"/>
    </source>
</evidence>
<comment type="caution">
    <text evidence="2">The sequence shown here is derived from an EMBL/GenBank/DDBJ whole genome shotgun (WGS) entry which is preliminary data.</text>
</comment>
<reference evidence="3" key="1">
    <citation type="journal article" date="2019" name="Int. J. Syst. Evol. Microbiol.">
        <title>The Global Catalogue of Microorganisms (GCM) 10K type strain sequencing project: providing services to taxonomists for standard genome sequencing and annotation.</title>
        <authorList>
            <consortium name="The Broad Institute Genomics Platform"/>
            <consortium name="The Broad Institute Genome Sequencing Center for Infectious Disease"/>
            <person name="Wu L."/>
            <person name="Ma J."/>
        </authorList>
    </citation>
    <scope>NUCLEOTIDE SEQUENCE [LARGE SCALE GENOMIC DNA]</scope>
    <source>
        <strain evidence="3">KCTC 52168</strain>
    </source>
</reference>
<dbReference type="InterPro" id="IPR043129">
    <property type="entry name" value="ATPase_NBD"/>
</dbReference>